<sequence length="337" mass="36083">MTKVEIAERRATKICQHKPQFLIASMYTAQLQVQHRHNQTESHTSTTPAPRAPSPHALQRPRSRHAPVVLHLGRPLRRPPPRREPPHASQPRHRRRRHLILPHLLRLPPPGRLCQGRRRGLVDALHDAVPGPAAPHQEPEPAAAPGRPRAPARPRRAAEARALAVGEDLPDAGDLGRFGLRDGRLGRAAAAAGLGLLGEDGRRVVVLPPRASALGAELPGEADDGRGRRLEVAGEALRGGAVVVGVVLEEALGVGVLLEGVVAVVDAVDLGPGDVVADAEARGLRRVAGARGGHGNEGGMRTPMAFGWGEELEIAPARWRVARFLRRWCVADSSGLL</sequence>
<reference evidence="2" key="1">
    <citation type="submission" date="2018-04" db="EMBL/GenBank/DDBJ databases">
        <title>WGS assembly of Panicum hallii.</title>
        <authorList>
            <person name="Lovell J."/>
            <person name="Jenkins J."/>
            <person name="Lowry D."/>
            <person name="Mamidi S."/>
            <person name="Sreedasyam A."/>
            <person name="Weng X."/>
            <person name="Barry K."/>
            <person name="Bonette J."/>
            <person name="Campitelli B."/>
            <person name="Daum C."/>
            <person name="Gordon S."/>
            <person name="Gould B."/>
            <person name="Lipzen A."/>
            <person name="Macqueen A."/>
            <person name="Palacio-Mejia J."/>
            <person name="Plott C."/>
            <person name="Shakirov E."/>
            <person name="Shu S."/>
            <person name="Yoshinaga Y."/>
            <person name="Zane M."/>
            <person name="Rokhsar D."/>
            <person name="Grimwood J."/>
            <person name="Schmutz J."/>
            <person name="Juenger T."/>
        </authorList>
    </citation>
    <scope>NUCLEOTIDE SEQUENCE [LARGE SCALE GENOMIC DNA]</scope>
    <source>
        <strain evidence="2">FIL2</strain>
    </source>
</reference>
<feature type="compositionally biased region" description="Basic residues" evidence="1">
    <location>
        <begin position="90"/>
        <end position="100"/>
    </location>
</feature>
<evidence type="ECO:0000313" key="2">
    <source>
        <dbReference type="EMBL" id="PAN15911.2"/>
    </source>
</evidence>
<dbReference type="EMBL" id="CM008048">
    <property type="protein sequence ID" value="PAN15911.2"/>
    <property type="molecule type" value="Genomic_DNA"/>
</dbReference>
<dbReference type="Gramene" id="PAN15911">
    <property type="protein sequence ID" value="PAN15911"/>
    <property type="gene ID" value="PAHAL_3G029500"/>
</dbReference>
<dbReference type="AlphaFoldDB" id="A0A2S3H609"/>
<evidence type="ECO:0000256" key="1">
    <source>
        <dbReference type="SAM" id="MobiDB-lite"/>
    </source>
</evidence>
<accession>A0A2S3H609</accession>
<feature type="region of interest" description="Disordered" evidence="1">
    <location>
        <begin position="127"/>
        <end position="159"/>
    </location>
</feature>
<feature type="region of interest" description="Disordered" evidence="1">
    <location>
        <begin position="32"/>
        <end position="100"/>
    </location>
</feature>
<feature type="compositionally biased region" description="Low complexity" evidence="1">
    <location>
        <begin position="130"/>
        <end position="149"/>
    </location>
</feature>
<name>A0A2S3H609_9POAL</name>
<protein>
    <submittedName>
        <fullName evidence="2">Uncharacterized protein</fullName>
    </submittedName>
</protein>
<dbReference type="Proteomes" id="UP000243499">
    <property type="component" value="Chromosome 3"/>
</dbReference>
<gene>
    <name evidence="2" type="ORF">PAHAL_3G029500</name>
</gene>
<feature type="compositionally biased region" description="Low complexity" evidence="1">
    <location>
        <begin position="42"/>
        <end position="57"/>
    </location>
</feature>
<proteinExistence type="predicted"/>
<organism evidence="2">
    <name type="scientific">Panicum hallii</name>
    <dbReference type="NCBI Taxonomy" id="206008"/>
    <lineage>
        <taxon>Eukaryota</taxon>
        <taxon>Viridiplantae</taxon>
        <taxon>Streptophyta</taxon>
        <taxon>Embryophyta</taxon>
        <taxon>Tracheophyta</taxon>
        <taxon>Spermatophyta</taxon>
        <taxon>Magnoliopsida</taxon>
        <taxon>Liliopsida</taxon>
        <taxon>Poales</taxon>
        <taxon>Poaceae</taxon>
        <taxon>PACMAD clade</taxon>
        <taxon>Panicoideae</taxon>
        <taxon>Panicodae</taxon>
        <taxon>Paniceae</taxon>
        <taxon>Panicinae</taxon>
        <taxon>Panicum</taxon>
        <taxon>Panicum sect. Panicum</taxon>
    </lineage>
</organism>